<dbReference type="GO" id="GO:0005179">
    <property type="term" value="F:hormone activity"/>
    <property type="evidence" value="ECO:0007669"/>
    <property type="project" value="InterPro"/>
</dbReference>
<comment type="subcellular location">
    <subcellularLocation>
        <location evidence="1">Secreted</location>
    </subcellularLocation>
</comment>
<dbReference type="Gene3D" id="1.10.100.10">
    <property type="entry name" value="Insulin-like"/>
    <property type="match status" value="1"/>
</dbReference>
<dbReference type="InterPro" id="IPR003235">
    <property type="entry name" value="Nem_insulin-like_b-type"/>
</dbReference>
<keyword evidence="4" id="KW-0732">Signal</keyword>
<sequence>MMDREEADVSSNSYLKFLKPRHLRSDDPSSRNSNDDAVLLRSPDERVKTCGRALMERATKVCHNCHRYNWRDQIKPHMLSDLCCYSECSDNQIATSCCFDS</sequence>
<evidence type="ECO:0000256" key="1">
    <source>
        <dbReference type="ARBA" id="ARBA00004613"/>
    </source>
</evidence>
<dbReference type="AlphaFoldDB" id="A0A0N4Z9N7"/>
<name>A0A0N4Z9N7_PARTI</name>
<reference evidence="7" key="1">
    <citation type="submission" date="2017-02" db="UniProtKB">
        <authorList>
            <consortium name="WormBaseParasite"/>
        </authorList>
    </citation>
    <scope>IDENTIFICATION</scope>
</reference>
<accession>A0A0N4Z9N7</accession>
<evidence type="ECO:0000256" key="4">
    <source>
        <dbReference type="ARBA" id="ARBA00022729"/>
    </source>
</evidence>
<evidence type="ECO:0000256" key="2">
    <source>
        <dbReference type="ARBA" id="ARBA00009034"/>
    </source>
</evidence>
<evidence type="ECO:0000313" key="6">
    <source>
        <dbReference type="Proteomes" id="UP000038045"/>
    </source>
</evidence>
<keyword evidence="5" id="KW-1015">Disulfide bond</keyword>
<proteinExistence type="inferred from homology"/>
<dbReference type="GO" id="GO:0005576">
    <property type="term" value="C:extracellular region"/>
    <property type="evidence" value="ECO:0007669"/>
    <property type="project" value="UniProtKB-SubCell"/>
</dbReference>
<dbReference type="Proteomes" id="UP000038045">
    <property type="component" value="Unplaced"/>
</dbReference>
<organism evidence="6 7">
    <name type="scientific">Parastrongyloides trichosuri</name>
    <name type="common">Possum-specific nematode worm</name>
    <dbReference type="NCBI Taxonomy" id="131310"/>
    <lineage>
        <taxon>Eukaryota</taxon>
        <taxon>Metazoa</taxon>
        <taxon>Ecdysozoa</taxon>
        <taxon>Nematoda</taxon>
        <taxon>Chromadorea</taxon>
        <taxon>Rhabditida</taxon>
        <taxon>Tylenchina</taxon>
        <taxon>Panagrolaimomorpha</taxon>
        <taxon>Strongyloidoidea</taxon>
        <taxon>Strongyloididae</taxon>
        <taxon>Parastrongyloides</taxon>
    </lineage>
</organism>
<evidence type="ECO:0000256" key="5">
    <source>
        <dbReference type="ARBA" id="ARBA00023157"/>
    </source>
</evidence>
<dbReference type="PROSITE" id="PS00262">
    <property type="entry name" value="INSULIN"/>
    <property type="match status" value="1"/>
</dbReference>
<protein>
    <submittedName>
        <fullName evidence="7">Uncharacterized protein</fullName>
    </submittedName>
</protein>
<dbReference type="WBParaSite" id="PTRK_0000406800.1">
    <property type="protein sequence ID" value="PTRK_0000406800.1"/>
    <property type="gene ID" value="PTRK_0000406800"/>
</dbReference>
<keyword evidence="3" id="KW-0964">Secreted</keyword>
<comment type="similarity">
    <text evidence="2">Belongs to the insulin family.</text>
</comment>
<evidence type="ECO:0000313" key="7">
    <source>
        <dbReference type="WBParaSite" id="PTRK_0000406800.1"/>
    </source>
</evidence>
<keyword evidence="6" id="KW-1185">Reference proteome</keyword>
<dbReference type="Pfam" id="PF03488">
    <property type="entry name" value="Ins_beta"/>
    <property type="match status" value="1"/>
</dbReference>
<dbReference type="InterPro" id="IPR022353">
    <property type="entry name" value="Insulin_CS"/>
</dbReference>
<dbReference type="SUPFAM" id="SSF56994">
    <property type="entry name" value="Insulin-like"/>
    <property type="match status" value="1"/>
</dbReference>
<dbReference type="InterPro" id="IPR036438">
    <property type="entry name" value="Insulin-like_sf"/>
</dbReference>
<evidence type="ECO:0000256" key="3">
    <source>
        <dbReference type="ARBA" id="ARBA00022525"/>
    </source>
</evidence>